<sequence>MVIGGFKPTLEFDHAIRPDHPNPDKPNSRFQIREAQILPAKCKQHPNDASFFIGDSLATATTNQIRLNR</sequence>
<name>A0A8A4TKG9_SULCO</name>
<organism evidence="1 2">
    <name type="scientific">Sulfidibacter corallicola</name>
    <dbReference type="NCBI Taxonomy" id="2818388"/>
    <lineage>
        <taxon>Bacteria</taxon>
        <taxon>Pseudomonadati</taxon>
        <taxon>Acidobacteriota</taxon>
        <taxon>Holophagae</taxon>
        <taxon>Acanthopleuribacterales</taxon>
        <taxon>Acanthopleuribacteraceae</taxon>
        <taxon>Sulfidibacter</taxon>
    </lineage>
</organism>
<dbReference type="AlphaFoldDB" id="A0A8A4TKG9"/>
<proteinExistence type="predicted"/>
<evidence type="ECO:0000313" key="2">
    <source>
        <dbReference type="Proteomes" id="UP000663929"/>
    </source>
</evidence>
<evidence type="ECO:0000313" key="1">
    <source>
        <dbReference type="EMBL" id="QTD49632.1"/>
    </source>
</evidence>
<reference evidence="1" key="1">
    <citation type="submission" date="2021-03" db="EMBL/GenBank/DDBJ databases">
        <title>Acanthopleuribacteraceae sp. M133.</title>
        <authorList>
            <person name="Wang G."/>
        </authorList>
    </citation>
    <scope>NUCLEOTIDE SEQUENCE</scope>
    <source>
        <strain evidence="1">M133</strain>
    </source>
</reference>
<protein>
    <submittedName>
        <fullName evidence="1">Uncharacterized protein</fullName>
    </submittedName>
</protein>
<dbReference type="RefSeq" id="WP_237379265.1">
    <property type="nucleotide sequence ID" value="NZ_CP071793.1"/>
</dbReference>
<gene>
    <name evidence="1" type="ORF">J3U87_28940</name>
</gene>
<dbReference type="KEGG" id="scor:J3U87_28940"/>
<keyword evidence="2" id="KW-1185">Reference proteome</keyword>
<dbReference type="EMBL" id="CP071793">
    <property type="protein sequence ID" value="QTD49632.1"/>
    <property type="molecule type" value="Genomic_DNA"/>
</dbReference>
<accession>A0A8A4TKG9</accession>
<dbReference type="Proteomes" id="UP000663929">
    <property type="component" value="Chromosome"/>
</dbReference>